<dbReference type="OrthoDB" id="10658389at2759"/>
<name>A0A6A6CME0_ZASCE</name>
<keyword evidence="3" id="KW-1185">Reference proteome</keyword>
<evidence type="ECO:0000313" key="2">
    <source>
        <dbReference type="EMBL" id="KAF2168407.1"/>
    </source>
</evidence>
<sequence length="251" mass="28708">MELIGRFPNDGDRHDMLELGTLTGKDAGLAEVKVIWKKSYERRLVFYFDNPPELWDLWTEVRHHPRLRNARFFLGSNDFDEELGLEDGGGVPGTHIADDSAMLMDVQPGYRDDWFMALLPHSDHGEKIEKVTSNIMEGKLFDIKWDGYILQQGRERLAVHRGKAKYPSLSSPNHWSEYMDRNGWDPAVYPEYISPNSRFFDDCVSVGLSQSEDESEGESEEDSDGEIELEEDESEGEGQDDLIEEDDDSGP</sequence>
<proteinExistence type="predicted"/>
<feature type="region of interest" description="Disordered" evidence="1">
    <location>
        <begin position="205"/>
        <end position="251"/>
    </location>
</feature>
<dbReference type="RefSeq" id="XP_033669296.1">
    <property type="nucleotide sequence ID" value="XM_033812266.1"/>
</dbReference>
<dbReference type="GeneID" id="54565538"/>
<protein>
    <submittedName>
        <fullName evidence="2">Uncharacterized protein</fullName>
    </submittedName>
</protein>
<dbReference type="AlphaFoldDB" id="A0A6A6CME0"/>
<evidence type="ECO:0000313" key="3">
    <source>
        <dbReference type="Proteomes" id="UP000799537"/>
    </source>
</evidence>
<accession>A0A6A6CME0</accession>
<feature type="compositionally biased region" description="Acidic residues" evidence="1">
    <location>
        <begin position="211"/>
        <end position="251"/>
    </location>
</feature>
<reference evidence="2" key="1">
    <citation type="journal article" date="2020" name="Stud. Mycol.">
        <title>101 Dothideomycetes genomes: a test case for predicting lifestyles and emergence of pathogens.</title>
        <authorList>
            <person name="Haridas S."/>
            <person name="Albert R."/>
            <person name="Binder M."/>
            <person name="Bloem J."/>
            <person name="Labutti K."/>
            <person name="Salamov A."/>
            <person name="Andreopoulos B."/>
            <person name="Baker S."/>
            <person name="Barry K."/>
            <person name="Bills G."/>
            <person name="Bluhm B."/>
            <person name="Cannon C."/>
            <person name="Castanera R."/>
            <person name="Culley D."/>
            <person name="Daum C."/>
            <person name="Ezra D."/>
            <person name="Gonzalez J."/>
            <person name="Henrissat B."/>
            <person name="Kuo A."/>
            <person name="Liang C."/>
            <person name="Lipzen A."/>
            <person name="Lutzoni F."/>
            <person name="Magnuson J."/>
            <person name="Mondo S."/>
            <person name="Nolan M."/>
            <person name="Ohm R."/>
            <person name="Pangilinan J."/>
            <person name="Park H.-J."/>
            <person name="Ramirez L."/>
            <person name="Alfaro M."/>
            <person name="Sun H."/>
            <person name="Tritt A."/>
            <person name="Yoshinaga Y."/>
            <person name="Zwiers L.-H."/>
            <person name="Turgeon B."/>
            <person name="Goodwin S."/>
            <person name="Spatafora J."/>
            <person name="Crous P."/>
            <person name="Grigoriev I."/>
        </authorList>
    </citation>
    <scope>NUCLEOTIDE SEQUENCE</scope>
    <source>
        <strain evidence="2">ATCC 36951</strain>
    </source>
</reference>
<dbReference type="Proteomes" id="UP000799537">
    <property type="component" value="Unassembled WGS sequence"/>
</dbReference>
<gene>
    <name evidence="2" type="ORF">M409DRAFT_53095</name>
</gene>
<evidence type="ECO:0000256" key="1">
    <source>
        <dbReference type="SAM" id="MobiDB-lite"/>
    </source>
</evidence>
<organism evidence="2 3">
    <name type="scientific">Zasmidium cellare ATCC 36951</name>
    <dbReference type="NCBI Taxonomy" id="1080233"/>
    <lineage>
        <taxon>Eukaryota</taxon>
        <taxon>Fungi</taxon>
        <taxon>Dikarya</taxon>
        <taxon>Ascomycota</taxon>
        <taxon>Pezizomycotina</taxon>
        <taxon>Dothideomycetes</taxon>
        <taxon>Dothideomycetidae</taxon>
        <taxon>Mycosphaerellales</taxon>
        <taxon>Mycosphaerellaceae</taxon>
        <taxon>Zasmidium</taxon>
    </lineage>
</organism>
<dbReference type="EMBL" id="ML993590">
    <property type="protein sequence ID" value="KAF2168407.1"/>
    <property type="molecule type" value="Genomic_DNA"/>
</dbReference>